<evidence type="ECO:0000313" key="2">
    <source>
        <dbReference type="Proteomes" id="UP001387293"/>
    </source>
</evidence>
<sequence length="32" mass="3625">MKKTYEKPTLRKHGKLTARTAQIVVSGVTIIR</sequence>
<protein>
    <submittedName>
        <fullName evidence="1">RiPP</fullName>
    </submittedName>
</protein>
<name>A0ABU8L360_9HYPH</name>
<evidence type="ECO:0000313" key="1">
    <source>
        <dbReference type="EMBL" id="MEI9411588.1"/>
    </source>
</evidence>
<proteinExistence type="predicted"/>
<organism evidence="1 2">
    <name type="scientific">Mesorhizobium salmacidum</name>
    <dbReference type="NCBI Taxonomy" id="3015171"/>
    <lineage>
        <taxon>Bacteria</taxon>
        <taxon>Pseudomonadati</taxon>
        <taxon>Pseudomonadota</taxon>
        <taxon>Alphaproteobacteria</taxon>
        <taxon>Hyphomicrobiales</taxon>
        <taxon>Phyllobacteriaceae</taxon>
        <taxon>Mesorhizobium</taxon>
    </lineage>
</organism>
<reference evidence="1 2" key="1">
    <citation type="submission" date="2022-12" db="EMBL/GenBank/DDBJ databases">
        <authorList>
            <person name="Muema E."/>
        </authorList>
    </citation>
    <scope>NUCLEOTIDE SEQUENCE [LARGE SCALE GENOMIC DNA]</scope>
    <source>
        <strain evidence="2">1326</strain>
    </source>
</reference>
<accession>A0ABU8L360</accession>
<comment type="caution">
    <text evidence="1">The sequence shown here is derived from an EMBL/GenBank/DDBJ whole genome shotgun (WGS) entry which is preliminary data.</text>
</comment>
<dbReference type="Proteomes" id="UP001387293">
    <property type="component" value="Unassembled WGS sequence"/>
</dbReference>
<dbReference type="EMBL" id="JAPYKS010000018">
    <property type="protein sequence ID" value="MEI9411588.1"/>
    <property type="molecule type" value="Genomic_DNA"/>
</dbReference>
<dbReference type="RefSeq" id="WP_210241180.1">
    <property type="nucleotide sequence ID" value="NZ_JAPYKS010000018.1"/>
</dbReference>
<gene>
    <name evidence="1" type="ORF">O7A60_22860</name>
</gene>
<keyword evidence="2" id="KW-1185">Reference proteome</keyword>